<feature type="region of interest" description="Disordered" evidence="1">
    <location>
        <begin position="122"/>
        <end position="142"/>
    </location>
</feature>
<organism evidence="3 4">
    <name type="scientific">Stephania japonica</name>
    <dbReference type="NCBI Taxonomy" id="461633"/>
    <lineage>
        <taxon>Eukaryota</taxon>
        <taxon>Viridiplantae</taxon>
        <taxon>Streptophyta</taxon>
        <taxon>Embryophyta</taxon>
        <taxon>Tracheophyta</taxon>
        <taxon>Spermatophyta</taxon>
        <taxon>Magnoliopsida</taxon>
        <taxon>Ranunculales</taxon>
        <taxon>Menispermaceae</taxon>
        <taxon>Menispermoideae</taxon>
        <taxon>Cissampelideae</taxon>
        <taxon>Stephania</taxon>
    </lineage>
</organism>
<evidence type="ECO:0000256" key="2">
    <source>
        <dbReference type="SAM" id="Phobius"/>
    </source>
</evidence>
<name>A0AAP0K2F0_9MAGN</name>
<keyword evidence="2" id="KW-0812">Transmembrane</keyword>
<feature type="compositionally biased region" description="Low complexity" evidence="1">
    <location>
        <begin position="18"/>
        <end position="30"/>
    </location>
</feature>
<accession>A0AAP0K2F0</accession>
<feature type="compositionally biased region" description="Basic and acidic residues" evidence="1">
    <location>
        <begin position="124"/>
        <end position="142"/>
    </location>
</feature>
<proteinExistence type="predicted"/>
<evidence type="ECO:0008006" key="5">
    <source>
        <dbReference type="Google" id="ProtNLM"/>
    </source>
</evidence>
<evidence type="ECO:0000313" key="3">
    <source>
        <dbReference type="EMBL" id="KAK9144628.1"/>
    </source>
</evidence>
<dbReference type="AlphaFoldDB" id="A0AAP0K2F0"/>
<feature type="transmembrane region" description="Helical" evidence="2">
    <location>
        <begin position="63"/>
        <end position="83"/>
    </location>
</feature>
<dbReference type="EMBL" id="JBBNAE010000002">
    <property type="protein sequence ID" value="KAK9144628.1"/>
    <property type="molecule type" value="Genomic_DNA"/>
</dbReference>
<dbReference type="PANTHER" id="PTHR34189:SF4">
    <property type="entry name" value="TRANSMEMBRANE PROTEIN"/>
    <property type="match status" value="1"/>
</dbReference>
<evidence type="ECO:0000256" key="1">
    <source>
        <dbReference type="SAM" id="MobiDB-lite"/>
    </source>
</evidence>
<feature type="region of interest" description="Disordered" evidence="1">
    <location>
        <begin position="1"/>
        <end position="30"/>
    </location>
</feature>
<keyword evidence="2" id="KW-0472">Membrane</keyword>
<dbReference type="PANTHER" id="PTHR34189">
    <property type="entry name" value="TRANSMEMBRANE PROTEIN"/>
    <property type="match status" value="1"/>
</dbReference>
<protein>
    <recommendedName>
        <fullName evidence="5">Transmembrane protein</fullName>
    </recommendedName>
</protein>
<evidence type="ECO:0000313" key="4">
    <source>
        <dbReference type="Proteomes" id="UP001417504"/>
    </source>
</evidence>
<comment type="caution">
    <text evidence="3">The sequence shown here is derived from an EMBL/GenBank/DDBJ whole genome shotgun (WGS) entry which is preliminary data.</text>
</comment>
<dbReference type="Proteomes" id="UP001417504">
    <property type="component" value="Unassembled WGS sequence"/>
</dbReference>
<gene>
    <name evidence="3" type="ORF">Sjap_004531</name>
</gene>
<sequence>MHRSASTTRASEEFVVHGSSPSSKGSPGLRSSVDADELLLPMYDPLSDLAKKERQRLKFNQRAIHLIPVVVALCFLILCFFSNSDVSLEHKDSSIAARIEGLTIDGDIEVTSSETGLLELEDLDPPKQMRSNKAERSTVRKL</sequence>
<keyword evidence="2" id="KW-1133">Transmembrane helix</keyword>
<reference evidence="3 4" key="1">
    <citation type="submission" date="2024-01" db="EMBL/GenBank/DDBJ databases">
        <title>Genome assemblies of Stephania.</title>
        <authorList>
            <person name="Yang L."/>
        </authorList>
    </citation>
    <scope>NUCLEOTIDE SEQUENCE [LARGE SCALE GENOMIC DNA]</scope>
    <source>
        <strain evidence="3">QJT</strain>
        <tissue evidence="3">Leaf</tissue>
    </source>
</reference>
<keyword evidence="4" id="KW-1185">Reference proteome</keyword>